<dbReference type="EMBL" id="CP024201">
    <property type="protein sequence ID" value="ATQ41257.1"/>
    <property type="molecule type" value="Genomic_DNA"/>
</dbReference>
<accession>A0A2D2ATG3</accession>
<dbReference type="RefSeq" id="WP_099620514.1">
    <property type="nucleotide sequence ID" value="NZ_CP024201.1"/>
</dbReference>
<feature type="chain" id="PRO_5013709472" evidence="1">
    <location>
        <begin position="22"/>
        <end position="336"/>
    </location>
</feature>
<feature type="signal peptide" evidence="1">
    <location>
        <begin position="1"/>
        <end position="21"/>
    </location>
</feature>
<reference evidence="2 3" key="1">
    <citation type="submission" date="2017-10" db="EMBL/GenBank/DDBJ databases">
        <title>Genome sequence of Caulobacter mirabilis FWC38.</title>
        <authorList>
            <person name="Fiebig A."/>
            <person name="Crosson S."/>
        </authorList>
    </citation>
    <scope>NUCLEOTIDE SEQUENCE [LARGE SCALE GENOMIC DNA]</scope>
    <source>
        <strain evidence="2 3">FWC 38</strain>
    </source>
</reference>
<evidence type="ECO:0000256" key="1">
    <source>
        <dbReference type="SAM" id="SignalP"/>
    </source>
</evidence>
<keyword evidence="3" id="KW-1185">Reference proteome</keyword>
<dbReference type="InterPro" id="IPR046732">
    <property type="entry name" value="DUF6624"/>
</dbReference>
<protein>
    <submittedName>
        <fullName evidence="2">Uncharacterized protein</fullName>
    </submittedName>
</protein>
<dbReference type="Proteomes" id="UP000228945">
    <property type="component" value="Chromosome"/>
</dbReference>
<name>A0A2D2ATG3_9CAUL</name>
<dbReference type="KEGG" id="cmb:CSW64_01950"/>
<evidence type="ECO:0000313" key="2">
    <source>
        <dbReference type="EMBL" id="ATQ41257.1"/>
    </source>
</evidence>
<proteinExistence type="predicted"/>
<sequence length="336" mass="37110">MIGKVLAAALAASLIAGAALADPIDDLLAGKTDPLTYDFGQLRDQPDADAWLKAAEGRVQRDLLRRRGIADDVAWKDARPTGCWTEAEQALLRGVASARKVKTAADWSRANAEAQGLEAKRQSVQRILFSGEASPYEQLNGVARRLKMAREAKDPILAELFRRNAEDNFARMSIGFSARHFLAPQASDAALDLYDAKADREICLIDEANLVWLKKTIAERGWFRISRDGQQADDAARNLVQHADDDPAFQQRMLAVLEAELAAKETTASGYAYLYDRVAVNTGKPQRYATQGRCAGPGDWRADTLEDPDAVEARRLAVGIDWPMKDYVARMNSFCR</sequence>
<dbReference type="AlphaFoldDB" id="A0A2D2ATG3"/>
<gene>
    <name evidence="2" type="ORF">CSW64_01950</name>
</gene>
<evidence type="ECO:0000313" key="3">
    <source>
        <dbReference type="Proteomes" id="UP000228945"/>
    </source>
</evidence>
<keyword evidence="1" id="KW-0732">Signal</keyword>
<dbReference type="Pfam" id="PF20329">
    <property type="entry name" value="DUF6624"/>
    <property type="match status" value="1"/>
</dbReference>
<dbReference type="OrthoDB" id="7632344at2"/>
<organism evidence="2 3">
    <name type="scientific">Caulobacter mirabilis</name>
    <dbReference type="NCBI Taxonomy" id="69666"/>
    <lineage>
        <taxon>Bacteria</taxon>
        <taxon>Pseudomonadati</taxon>
        <taxon>Pseudomonadota</taxon>
        <taxon>Alphaproteobacteria</taxon>
        <taxon>Caulobacterales</taxon>
        <taxon>Caulobacteraceae</taxon>
        <taxon>Caulobacter</taxon>
    </lineage>
</organism>